<sequence length="308" mass="35390">MKSRKQITLLTLVVSYLFVAARSGDVMTELSIQAGKLRQDVLLNLKEEKWFFFNATASMRQMARRLPESSRVATVHALGKVVRAYVESPMFKQEWLQDVRTYYPYDESYTEEGLTKQKQASEIEKAAQKTQIAALDQAFAQMDPAMLQLGVRAQLSQEEQELASLSGSERTSKGQQIAALKKMLNLPPAEFKKQYLASIKEQAQSNINQSNAPATLDKEQLIYQRKQKAEFDAHADFRPLLKKRLQDFIALTETVDFEARLIPMGYKQEFANPLYQRKPAEWKFLYRLGKEPVAEARLFAQQWLADLH</sequence>
<comment type="caution">
    <text evidence="1">The sequence shown here is derived from an EMBL/GenBank/DDBJ whole genome shotgun (WGS) entry which is preliminary data.</text>
</comment>
<dbReference type="AlphaFoldDB" id="A0A7K1SIF4"/>
<keyword evidence="2" id="KW-1185">Reference proteome</keyword>
<name>A0A7K1SIF4_9BACT</name>
<reference evidence="1 2" key="1">
    <citation type="submission" date="2019-12" db="EMBL/GenBank/DDBJ databases">
        <title>Spirosoma sp. HMF4905 genome sequencing and assembly.</title>
        <authorList>
            <person name="Kang H."/>
            <person name="Cha I."/>
            <person name="Kim H."/>
            <person name="Joh K."/>
        </authorList>
    </citation>
    <scope>NUCLEOTIDE SEQUENCE [LARGE SCALE GENOMIC DNA]</scope>
    <source>
        <strain evidence="1 2">HMF4905</strain>
    </source>
</reference>
<gene>
    <name evidence="1" type="ORF">GO755_26180</name>
</gene>
<dbReference type="RefSeq" id="WP_157588264.1">
    <property type="nucleotide sequence ID" value="NZ_WPIN01000011.1"/>
</dbReference>
<evidence type="ECO:0000313" key="1">
    <source>
        <dbReference type="EMBL" id="MVM33553.1"/>
    </source>
</evidence>
<evidence type="ECO:0000313" key="2">
    <source>
        <dbReference type="Proteomes" id="UP000436006"/>
    </source>
</evidence>
<accession>A0A7K1SIF4</accession>
<organism evidence="1 2">
    <name type="scientific">Spirosoma arboris</name>
    <dbReference type="NCBI Taxonomy" id="2682092"/>
    <lineage>
        <taxon>Bacteria</taxon>
        <taxon>Pseudomonadati</taxon>
        <taxon>Bacteroidota</taxon>
        <taxon>Cytophagia</taxon>
        <taxon>Cytophagales</taxon>
        <taxon>Cytophagaceae</taxon>
        <taxon>Spirosoma</taxon>
    </lineage>
</organism>
<dbReference type="Proteomes" id="UP000436006">
    <property type="component" value="Unassembled WGS sequence"/>
</dbReference>
<proteinExistence type="predicted"/>
<protein>
    <submittedName>
        <fullName evidence="1">Uncharacterized protein</fullName>
    </submittedName>
</protein>
<dbReference type="EMBL" id="WPIN01000011">
    <property type="protein sequence ID" value="MVM33553.1"/>
    <property type="molecule type" value="Genomic_DNA"/>
</dbReference>